<dbReference type="UniPathway" id="UPA00143"/>
<organism evidence="5 6">
    <name type="scientific">Tetracentron sinense</name>
    <name type="common">Spur-leaf</name>
    <dbReference type="NCBI Taxonomy" id="13715"/>
    <lineage>
        <taxon>Eukaryota</taxon>
        <taxon>Viridiplantae</taxon>
        <taxon>Streptophyta</taxon>
        <taxon>Embryophyta</taxon>
        <taxon>Tracheophyta</taxon>
        <taxon>Spermatophyta</taxon>
        <taxon>Magnoliopsida</taxon>
        <taxon>Trochodendrales</taxon>
        <taxon>Trochodendraceae</taxon>
        <taxon>Tetracentron</taxon>
    </lineage>
</organism>
<protein>
    <recommendedName>
        <fullName evidence="4">U-box domain-containing protein</fullName>
    </recommendedName>
</protein>
<evidence type="ECO:0000313" key="6">
    <source>
        <dbReference type="Proteomes" id="UP000655225"/>
    </source>
</evidence>
<keyword evidence="2" id="KW-0808">Transferase</keyword>
<evidence type="ECO:0000259" key="4">
    <source>
        <dbReference type="PROSITE" id="PS51698"/>
    </source>
</evidence>
<dbReference type="SMART" id="SM00504">
    <property type="entry name" value="Ubox"/>
    <property type="match status" value="1"/>
</dbReference>
<dbReference type="PANTHER" id="PTHR47481">
    <property type="match status" value="1"/>
</dbReference>
<feature type="region of interest" description="Disordered" evidence="3">
    <location>
        <begin position="548"/>
        <end position="574"/>
    </location>
</feature>
<comment type="pathway">
    <text evidence="1">Protein modification; protein ubiquitination.</text>
</comment>
<name>A0A835DFU3_TETSI</name>
<dbReference type="PROSITE" id="PS51698">
    <property type="entry name" value="U_BOX"/>
    <property type="match status" value="1"/>
</dbReference>
<evidence type="ECO:0000256" key="3">
    <source>
        <dbReference type="SAM" id="MobiDB-lite"/>
    </source>
</evidence>
<feature type="compositionally biased region" description="Polar residues" evidence="3">
    <location>
        <begin position="293"/>
        <end position="302"/>
    </location>
</feature>
<dbReference type="EMBL" id="JABCRI010000007">
    <property type="protein sequence ID" value="KAF8402888.1"/>
    <property type="molecule type" value="Genomic_DNA"/>
</dbReference>
<dbReference type="OrthoDB" id="1912561at2759"/>
<accession>A0A835DFU3</accession>
<feature type="region of interest" description="Disordered" evidence="3">
    <location>
        <begin position="293"/>
        <end position="321"/>
    </location>
</feature>
<proteinExistence type="predicted"/>
<evidence type="ECO:0000313" key="5">
    <source>
        <dbReference type="EMBL" id="KAF8402888.1"/>
    </source>
</evidence>
<feature type="domain" description="U-box" evidence="4">
    <location>
        <begin position="229"/>
        <end position="253"/>
    </location>
</feature>
<comment type="caution">
    <text evidence="5">The sequence shown here is derived from an EMBL/GenBank/DDBJ whole genome shotgun (WGS) entry which is preliminary data.</text>
</comment>
<dbReference type="PANTHER" id="PTHR47481:SF22">
    <property type="entry name" value="RETROTRANSPOSON GAG DOMAIN-CONTAINING PROTEIN"/>
    <property type="match status" value="1"/>
</dbReference>
<dbReference type="InterPro" id="IPR003613">
    <property type="entry name" value="Ubox_domain"/>
</dbReference>
<dbReference type="GO" id="GO:0004842">
    <property type="term" value="F:ubiquitin-protein transferase activity"/>
    <property type="evidence" value="ECO:0007669"/>
    <property type="project" value="InterPro"/>
</dbReference>
<dbReference type="Pfam" id="PF04564">
    <property type="entry name" value="U-box"/>
    <property type="match status" value="1"/>
</dbReference>
<dbReference type="SUPFAM" id="SSF57850">
    <property type="entry name" value="RING/U-box"/>
    <property type="match status" value="1"/>
</dbReference>
<dbReference type="InterPro" id="IPR013083">
    <property type="entry name" value="Znf_RING/FYVE/PHD"/>
</dbReference>
<sequence>MEEEKGLMVHEIVNEISEISDYMCAIKKSYCLLTPMFEEFRESKDPIPEETVRALISLEESLESTKELLRFGSERSKIFLVRNLLTSEGILSIGEDLSLIFDISAAIFANLEVLEISLEKVGHPAYGKFYRGADFPLLGFRRAKGRVGSLDIELYDDLLSIYNKSSDADTVLSGGDPGESIEKMEMLLKKIKDSVQTENLNISAPAGKKCLPSSGSGLASTNGNSKSPVIPDDFCCPLSLKLMRDPVIISSGQDVNRCCTRGTNGEVLDRLMSCTSLELKQLTIEYCRRDQRSSPQSSLTMASNNTPLPPPPSSSPTPSPTLQAAPIHHLIKLDRQNFLLWRTQFLPILIGYDLEGYVDGTITAPPRTLSDGSTNPAYTSWRKQDQVLLGWLLSSISETVLPQVVGLASSRAVWVMLENQFASRSRARIMQIRRELQTMRKGNLTMVDYFQKAKQLADNLAASGNTMPDCDLQQCLINGLDSAYDAIVTTLTATLENTSMDDFQAHLLAYDMRLEAQQSALATVPVVNMAAQNLSMTQSTFNYRNNTYRGSNNRNCGNPRARQRPSPSNANHGQQIGPCQLCGRKNHTAKTFCAIWPGVQPHGRVVISYIWRALQFGSYGTLVSHAVITGFKL</sequence>
<keyword evidence="6" id="KW-1185">Reference proteome</keyword>
<dbReference type="Gene3D" id="3.30.40.10">
    <property type="entry name" value="Zinc/RING finger domain, C3HC4 (zinc finger)"/>
    <property type="match status" value="1"/>
</dbReference>
<gene>
    <name evidence="5" type="ORF">HHK36_010980</name>
</gene>
<feature type="compositionally biased region" description="Polar residues" evidence="3">
    <location>
        <begin position="565"/>
        <end position="574"/>
    </location>
</feature>
<dbReference type="AlphaFoldDB" id="A0A835DFU3"/>
<evidence type="ECO:0000256" key="1">
    <source>
        <dbReference type="ARBA" id="ARBA00004906"/>
    </source>
</evidence>
<evidence type="ECO:0000256" key="2">
    <source>
        <dbReference type="ARBA" id="ARBA00022679"/>
    </source>
</evidence>
<dbReference type="Pfam" id="PF14223">
    <property type="entry name" value="Retrotran_gag_2"/>
    <property type="match status" value="1"/>
</dbReference>
<reference evidence="5 6" key="1">
    <citation type="submission" date="2020-04" db="EMBL/GenBank/DDBJ databases">
        <title>Plant Genome Project.</title>
        <authorList>
            <person name="Zhang R.-G."/>
        </authorList>
    </citation>
    <scope>NUCLEOTIDE SEQUENCE [LARGE SCALE GENOMIC DNA]</scope>
    <source>
        <strain evidence="5">YNK0</strain>
        <tissue evidence="5">Leaf</tissue>
    </source>
</reference>
<dbReference type="GO" id="GO:0016567">
    <property type="term" value="P:protein ubiquitination"/>
    <property type="evidence" value="ECO:0007669"/>
    <property type="project" value="UniProtKB-UniPathway"/>
</dbReference>
<feature type="compositionally biased region" description="Pro residues" evidence="3">
    <location>
        <begin position="307"/>
        <end position="319"/>
    </location>
</feature>
<dbReference type="Proteomes" id="UP000655225">
    <property type="component" value="Unassembled WGS sequence"/>
</dbReference>